<dbReference type="OrthoDB" id="9758917at2"/>
<dbReference type="GO" id="GO:0006508">
    <property type="term" value="P:proteolysis"/>
    <property type="evidence" value="ECO:0007669"/>
    <property type="project" value="UniProtKB-KW"/>
</dbReference>
<keyword evidence="7" id="KW-1185">Reference proteome</keyword>
<accession>A0A5B9WFJ6</accession>
<feature type="domain" description="Protease Do-like PDZ" evidence="5">
    <location>
        <begin position="363"/>
        <end position="508"/>
    </location>
</feature>
<evidence type="ECO:0000256" key="4">
    <source>
        <dbReference type="SAM" id="SignalP"/>
    </source>
</evidence>
<dbReference type="GO" id="GO:0004252">
    <property type="term" value="F:serine-type endopeptidase activity"/>
    <property type="evidence" value="ECO:0007669"/>
    <property type="project" value="InterPro"/>
</dbReference>
<evidence type="ECO:0000256" key="2">
    <source>
        <dbReference type="ARBA" id="ARBA00022801"/>
    </source>
</evidence>
<evidence type="ECO:0000256" key="1">
    <source>
        <dbReference type="ARBA" id="ARBA00022670"/>
    </source>
</evidence>
<dbReference type="Pfam" id="PF13365">
    <property type="entry name" value="Trypsin_2"/>
    <property type="match status" value="1"/>
</dbReference>
<reference evidence="6 7" key="1">
    <citation type="submission" date="2019-08" db="EMBL/GenBank/DDBJ databases">
        <title>Deep-cultivation of Planctomycetes and their phenomic and genomic characterization uncovers novel biology.</title>
        <authorList>
            <person name="Wiegand S."/>
            <person name="Jogler M."/>
            <person name="Boedeker C."/>
            <person name="Pinto D."/>
            <person name="Vollmers J."/>
            <person name="Rivas-Marin E."/>
            <person name="Kohn T."/>
            <person name="Peeters S.H."/>
            <person name="Heuer A."/>
            <person name="Rast P."/>
            <person name="Oberbeckmann S."/>
            <person name="Bunk B."/>
            <person name="Jeske O."/>
            <person name="Meyerdierks A."/>
            <person name="Storesund J.E."/>
            <person name="Kallscheuer N."/>
            <person name="Luecker S."/>
            <person name="Lage O.M."/>
            <person name="Pohl T."/>
            <person name="Merkel B.J."/>
            <person name="Hornburger P."/>
            <person name="Mueller R.-W."/>
            <person name="Bruemmer F."/>
            <person name="Labrenz M."/>
            <person name="Spormann A.M."/>
            <person name="Op den Camp H."/>
            <person name="Overmann J."/>
            <person name="Amann R."/>
            <person name="Jetten M.S.M."/>
            <person name="Mascher T."/>
            <person name="Medema M.H."/>
            <person name="Devos D.P."/>
            <person name="Kaster A.-K."/>
            <person name="Ovreas L."/>
            <person name="Rohde M."/>
            <person name="Galperin M.Y."/>
            <person name="Jogler C."/>
        </authorList>
    </citation>
    <scope>NUCLEOTIDE SEQUENCE [LARGE SCALE GENOMIC DNA]</scope>
    <source>
        <strain evidence="6 7">OJF2</strain>
    </source>
</reference>
<dbReference type="InterPro" id="IPR009003">
    <property type="entry name" value="Peptidase_S1_PA"/>
</dbReference>
<dbReference type="SUPFAM" id="SSF50494">
    <property type="entry name" value="Trypsin-like serine proteases"/>
    <property type="match status" value="1"/>
</dbReference>
<dbReference type="PANTHER" id="PTHR45980">
    <property type="match status" value="1"/>
</dbReference>
<name>A0A5B9WFJ6_9BACT</name>
<dbReference type="PRINTS" id="PR00834">
    <property type="entry name" value="PROTEASES2C"/>
</dbReference>
<keyword evidence="4" id="KW-0732">Signal</keyword>
<keyword evidence="1 6" id="KW-0645">Protease</keyword>
<dbReference type="EMBL" id="CP042997">
    <property type="protein sequence ID" value="QEH39014.1"/>
    <property type="molecule type" value="Genomic_DNA"/>
</dbReference>
<feature type="chain" id="PRO_5022665923" evidence="4">
    <location>
        <begin position="20"/>
        <end position="517"/>
    </location>
</feature>
<dbReference type="Proteomes" id="UP000324233">
    <property type="component" value="Chromosome"/>
</dbReference>
<dbReference type="Pfam" id="PF17815">
    <property type="entry name" value="PDZ_3"/>
    <property type="match status" value="1"/>
</dbReference>
<evidence type="ECO:0000256" key="3">
    <source>
        <dbReference type="ARBA" id="ARBA00022825"/>
    </source>
</evidence>
<protein>
    <submittedName>
        <fullName evidence="6">Serine protease Do-like HtrA</fullName>
        <ecNumber evidence="6">3.4.21.107</ecNumber>
    </submittedName>
</protein>
<gene>
    <name evidence="6" type="primary">htrA_6</name>
    <name evidence="6" type="ORF">OJF2_76260</name>
</gene>
<proteinExistence type="predicted"/>
<keyword evidence="3" id="KW-0720">Serine protease</keyword>
<dbReference type="EC" id="3.4.21.107" evidence="6"/>
<dbReference type="Gene3D" id="2.30.42.10">
    <property type="match status" value="1"/>
</dbReference>
<dbReference type="PANTHER" id="PTHR45980:SF9">
    <property type="entry name" value="PROTEASE DO-LIKE 10, MITOCHONDRIAL-RELATED"/>
    <property type="match status" value="1"/>
</dbReference>
<organism evidence="6 7">
    <name type="scientific">Aquisphaera giovannonii</name>
    <dbReference type="NCBI Taxonomy" id="406548"/>
    <lineage>
        <taxon>Bacteria</taxon>
        <taxon>Pseudomonadati</taxon>
        <taxon>Planctomycetota</taxon>
        <taxon>Planctomycetia</taxon>
        <taxon>Isosphaerales</taxon>
        <taxon>Isosphaeraceae</taxon>
        <taxon>Aquisphaera</taxon>
    </lineage>
</organism>
<evidence type="ECO:0000313" key="7">
    <source>
        <dbReference type="Proteomes" id="UP000324233"/>
    </source>
</evidence>
<keyword evidence="2 6" id="KW-0378">Hydrolase</keyword>
<dbReference type="InterPro" id="IPR036034">
    <property type="entry name" value="PDZ_sf"/>
</dbReference>
<dbReference type="Gene3D" id="3.20.190.20">
    <property type="match status" value="1"/>
</dbReference>
<dbReference type="InterPro" id="IPR043504">
    <property type="entry name" value="Peptidase_S1_PA_chymotrypsin"/>
</dbReference>
<feature type="signal peptide" evidence="4">
    <location>
        <begin position="1"/>
        <end position="19"/>
    </location>
</feature>
<dbReference type="Gene3D" id="2.40.10.10">
    <property type="entry name" value="Trypsin-like serine proteases"/>
    <property type="match status" value="2"/>
</dbReference>
<dbReference type="InterPro" id="IPR001940">
    <property type="entry name" value="Peptidase_S1C"/>
</dbReference>
<dbReference type="AlphaFoldDB" id="A0A5B9WFJ6"/>
<evidence type="ECO:0000313" key="6">
    <source>
        <dbReference type="EMBL" id="QEH39014.1"/>
    </source>
</evidence>
<dbReference type="KEGG" id="agv:OJF2_76260"/>
<sequence precursor="true">MPLIAAVGLLLPFASPLPAAATAAAQPPAPAADAKPAEGDQEARIRESVVKITATLRYPDILRPWTKQSPREASGTGVVIDGKRILTNAHMVLYASQLFVESQQSSDKLAATVEAVSPGMDLAVIRLDDESFFEKRPPLTRVQALPEVKEAVVVYGYPQGGSSLSVTKGIVSRIEFVGYNEGASGVRIQVDAPINPGNSGGPALVDGKMIGLIFSKLTQADNIGYIIPGEEIELFLRDIKDGHYDGKPDMHDSLQTFENAALRGFLQVDRKTQGMIVHRPAEEKADYPLKTWDLITKIGDKEIDNVGMVKVKENLRLQFRYLIQSLAKDEAVPMTIVRKGKPEAIRLPVPRKWPMLIEPLQGKYPPYFIYGPLVFSSASRDLAAALDRPGSPVGALLAMMGSPLATRRGDRQAFPGEELVLVTSPMFPHAIAKGYDNPFSKVVKEINGTKVKNLRHFVELIRDSKNKYTTISFDDRFSETIVFDHQEALKATDEILSDNGIRQQASDDLLSVWKKTN</sequence>
<evidence type="ECO:0000259" key="5">
    <source>
        <dbReference type="Pfam" id="PF17815"/>
    </source>
</evidence>
<dbReference type="InterPro" id="IPR041517">
    <property type="entry name" value="DEGP_PDZ"/>
</dbReference>
<dbReference type="InterPro" id="IPR046449">
    <property type="entry name" value="DEGP_PDZ_sf"/>
</dbReference>